<dbReference type="AlphaFoldDB" id="A0A3S5BV13"/>
<dbReference type="GO" id="GO:0003887">
    <property type="term" value="F:DNA-directed DNA polymerase activity"/>
    <property type="evidence" value="ECO:0007669"/>
    <property type="project" value="UniProtKB-EC"/>
</dbReference>
<evidence type="ECO:0000313" key="5">
    <source>
        <dbReference type="EMBL" id="VEJ30244.1"/>
    </source>
</evidence>
<dbReference type="Gene3D" id="3.30.70.370">
    <property type="match status" value="1"/>
</dbReference>
<dbReference type="EMBL" id="LR134521">
    <property type="protein sequence ID" value="VEJ30244.1"/>
    <property type="molecule type" value="Genomic_DNA"/>
</dbReference>
<dbReference type="STRING" id="762948.HMPREF0733_10465"/>
<dbReference type="EC" id="2.7.7.7" evidence="1"/>
<evidence type="ECO:0000313" key="6">
    <source>
        <dbReference type="Proteomes" id="UP000270988"/>
    </source>
</evidence>
<sequence length="735" mass="80519">MTSPEPGYERGRLLFVWSLHRPITALIVLRATLCPVSTAKRFSILLEYLPQRCLDIDCCHRIRPDMQVRSPSPSHIRGSLTDNRNVYILVVPLDAPAGGSVIPLDAHPARAHTVTGTSGHGSPSSPAFWGVFHVESLAPAQLTGMHTKLNILRADRVSTGNLPAYVREVERRSDPRINPESKQPHARWIWADTRTIAPILLRKGVRVQLCHDMRLVQRILLTASTHPSGHVRYEPVLDLAQDTVEKPAGKLPVARQIAGQGELFGDDFLTAAEENTVSGHEAAPPTLTSADTELVHQHLDEFTAQLRAIATGAHPERLRLLAAAESAGSLVAAEIEYYGIPFDTAVHDAHLTEILGPRPPEGEHPAKLMELAEQIRADLFAPHLNPDSPQELLRALHAAGVNVPSTRSYVLKGWADETATQRERRWALIEPILRYKKLYRIFTANGWSWADSWVRNGRFRPHLEVGGAATGRWGASGGGALQLPAEIRSAILAPEGEVFLVSDGSQIEPRILAALSHDEALASAGRGTDMYAGIAELARLDGVALTERAQAKVGLLAIMYGGRSGEIGALLPHVAKLFPRAMEFTERAARIGEVGGQVTTFLGRTSPAPDERFKRTVADRSTPAAESRAVSLSRSYGRMTRNFVVQGTAAEWALCWMGRVRSRLLTETVFGMPMRTKIVYFLHDELLLCGPKLEAERVERILRESAAEAARLLFGTVPVEFPVSVTVTTNYAEGK</sequence>
<keyword evidence="2" id="KW-0235">DNA replication</keyword>
<protein>
    <recommendedName>
        <fullName evidence="1">DNA-directed DNA polymerase</fullName>
        <ecNumber evidence="1">2.7.7.7</ecNumber>
    </recommendedName>
</protein>
<dbReference type="SUPFAM" id="SSF56672">
    <property type="entry name" value="DNA/RNA polymerases"/>
    <property type="match status" value="1"/>
</dbReference>
<reference evidence="5 6" key="1">
    <citation type="submission" date="2018-12" db="EMBL/GenBank/DDBJ databases">
        <authorList>
            <consortium name="Pathogen Informatics"/>
        </authorList>
    </citation>
    <scope>NUCLEOTIDE SEQUENCE [LARGE SCALE GENOMIC DNA]</scope>
    <source>
        <strain evidence="5 6">NCTC10918</strain>
    </source>
</reference>
<keyword evidence="5" id="KW-0808">Transferase</keyword>
<dbReference type="GO" id="GO:0003677">
    <property type="term" value="F:DNA binding"/>
    <property type="evidence" value="ECO:0007669"/>
    <property type="project" value="InterPro"/>
</dbReference>
<dbReference type="GO" id="GO:0006302">
    <property type="term" value="P:double-strand break repair"/>
    <property type="evidence" value="ECO:0007669"/>
    <property type="project" value="TreeGrafter"/>
</dbReference>
<dbReference type="Pfam" id="PF00476">
    <property type="entry name" value="DNA_pol_A"/>
    <property type="match status" value="1"/>
</dbReference>
<proteinExistence type="predicted"/>
<accession>A0A3S5BV13</accession>
<organism evidence="5 6">
    <name type="scientific">Rothia dentocariosa</name>
    <dbReference type="NCBI Taxonomy" id="2047"/>
    <lineage>
        <taxon>Bacteria</taxon>
        <taxon>Bacillati</taxon>
        <taxon>Actinomycetota</taxon>
        <taxon>Actinomycetes</taxon>
        <taxon>Micrococcales</taxon>
        <taxon>Micrococcaceae</taxon>
        <taxon>Rothia</taxon>
    </lineage>
</organism>
<dbReference type="InterPro" id="IPR001098">
    <property type="entry name" value="DNA-dir_DNA_pol_A_palm_dom"/>
</dbReference>
<gene>
    <name evidence="5" type="primary">polA_2</name>
    <name evidence="5" type="ORF">NCTC10918_01521</name>
</gene>
<feature type="domain" description="DNA-directed DNA polymerase family A palm" evidence="4">
    <location>
        <begin position="486"/>
        <end position="694"/>
    </location>
</feature>
<keyword evidence="5" id="KW-0548">Nucleotidyltransferase</keyword>
<dbReference type="Proteomes" id="UP000270988">
    <property type="component" value="Chromosome"/>
</dbReference>
<dbReference type="PANTHER" id="PTHR10133">
    <property type="entry name" value="DNA POLYMERASE I"/>
    <property type="match status" value="1"/>
</dbReference>
<dbReference type="Gene3D" id="1.10.150.20">
    <property type="entry name" value="5' to 3' exonuclease, C-terminal subdomain"/>
    <property type="match status" value="1"/>
</dbReference>
<dbReference type="GO" id="GO:0006261">
    <property type="term" value="P:DNA-templated DNA replication"/>
    <property type="evidence" value="ECO:0007669"/>
    <property type="project" value="InterPro"/>
</dbReference>
<comment type="catalytic activity">
    <reaction evidence="3">
        <text>DNA(n) + a 2'-deoxyribonucleoside 5'-triphosphate = DNA(n+1) + diphosphate</text>
        <dbReference type="Rhea" id="RHEA:22508"/>
        <dbReference type="Rhea" id="RHEA-COMP:17339"/>
        <dbReference type="Rhea" id="RHEA-COMP:17340"/>
        <dbReference type="ChEBI" id="CHEBI:33019"/>
        <dbReference type="ChEBI" id="CHEBI:61560"/>
        <dbReference type="ChEBI" id="CHEBI:173112"/>
        <dbReference type="EC" id="2.7.7.7"/>
    </reaction>
</comment>
<dbReference type="InterPro" id="IPR043502">
    <property type="entry name" value="DNA/RNA_pol_sf"/>
</dbReference>
<name>A0A3S5BV13_9MICC</name>
<dbReference type="SMART" id="SM00482">
    <property type="entry name" value="POLAc"/>
    <property type="match status" value="1"/>
</dbReference>
<evidence type="ECO:0000256" key="2">
    <source>
        <dbReference type="ARBA" id="ARBA00022705"/>
    </source>
</evidence>
<dbReference type="NCBIfam" id="NF011538">
    <property type="entry name" value="PRK14975.1-1"/>
    <property type="match status" value="1"/>
</dbReference>
<evidence type="ECO:0000256" key="3">
    <source>
        <dbReference type="ARBA" id="ARBA00049244"/>
    </source>
</evidence>
<dbReference type="PANTHER" id="PTHR10133:SF27">
    <property type="entry name" value="DNA POLYMERASE NU"/>
    <property type="match status" value="1"/>
</dbReference>
<dbReference type="CDD" id="cd06444">
    <property type="entry name" value="DNA_pol_A"/>
    <property type="match status" value="1"/>
</dbReference>
<evidence type="ECO:0000259" key="4">
    <source>
        <dbReference type="SMART" id="SM00482"/>
    </source>
</evidence>
<dbReference type="InterPro" id="IPR002298">
    <property type="entry name" value="DNA_polymerase_A"/>
</dbReference>
<evidence type="ECO:0000256" key="1">
    <source>
        <dbReference type="ARBA" id="ARBA00012417"/>
    </source>
</evidence>